<dbReference type="EMBL" id="JAVDSB010000023">
    <property type="protein sequence ID" value="MDR6555105.1"/>
    <property type="molecule type" value="Genomic_DNA"/>
</dbReference>
<gene>
    <name evidence="6" type="ORF">J2736_006359</name>
</gene>
<dbReference type="Gene3D" id="1.10.357.10">
    <property type="entry name" value="Tetracycline Repressor, domain 2"/>
    <property type="match status" value="1"/>
</dbReference>
<keyword evidence="3" id="KW-0804">Transcription</keyword>
<accession>A0ABU1P5R9</accession>
<evidence type="ECO:0000256" key="2">
    <source>
        <dbReference type="ARBA" id="ARBA00023125"/>
    </source>
</evidence>
<protein>
    <submittedName>
        <fullName evidence="6">AcrR family transcriptional regulator</fullName>
    </submittedName>
</protein>
<feature type="domain" description="HTH tetR-type" evidence="5">
    <location>
        <begin position="5"/>
        <end position="65"/>
    </location>
</feature>
<proteinExistence type="predicted"/>
<name>A0ABU1P5R9_9BACL</name>
<evidence type="ECO:0000259" key="5">
    <source>
        <dbReference type="PROSITE" id="PS50977"/>
    </source>
</evidence>
<organism evidence="6 7">
    <name type="scientific">Paenibacillus qinlingensis</name>
    <dbReference type="NCBI Taxonomy" id="1837343"/>
    <lineage>
        <taxon>Bacteria</taxon>
        <taxon>Bacillati</taxon>
        <taxon>Bacillota</taxon>
        <taxon>Bacilli</taxon>
        <taxon>Bacillales</taxon>
        <taxon>Paenibacillaceae</taxon>
        <taxon>Paenibacillus</taxon>
    </lineage>
</organism>
<dbReference type="PRINTS" id="PR00455">
    <property type="entry name" value="HTHTETR"/>
</dbReference>
<evidence type="ECO:0000256" key="4">
    <source>
        <dbReference type="PROSITE-ProRule" id="PRU00335"/>
    </source>
</evidence>
<dbReference type="InterPro" id="IPR001647">
    <property type="entry name" value="HTH_TetR"/>
</dbReference>
<comment type="caution">
    <text evidence="6">The sequence shown here is derived from an EMBL/GenBank/DDBJ whole genome shotgun (WGS) entry which is preliminary data.</text>
</comment>
<dbReference type="Pfam" id="PF16925">
    <property type="entry name" value="TetR_C_13"/>
    <property type="match status" value="1"/>
</dbReference>
<dbReference type="Pfam" id="PF00440">
    <property type="entry name" value="TetR_N"/>
    <property type="match status" value="1"/>
</dbReference>
<keyword evidence="1" id="KW-0805">Transcription regulation</keyword>
<dbReference type="PROSITE" id="PS50977">
    <property type="entry name" value="HTH_TETR_2"/>
    <property type="match status" value="1"/>
</dbReference>
<evidence type="ECO:0000313" key="6">
    <source>
        <dbReference type="EMBL" id="MDR6555105.1"/>
    </source>
</evidence>
<sequence>MKKGEKTKLHIIEQAAILMNRKGFLSTPLSDIVEVTGMQKGGLYNHFKDKEELALLAFDECNRIIHDYIAKELNLKITSKERIVTFIESYLSFGENPTLPGGCPIMNASVEADFGQSEPLMKRTQSAMQSVIDFLSDMIAEGITDKEIRSDVNPKQSAVYIMATVEGAILLSNVFNDRSHIKTVNDQLMNYIDNLFD</sequence>
<dbReference type="SUPFAM" id="SSF48498">
    <property type="entry name" value="Tetracyclin repressor-like, C-terminal domain"/>
    <property type="match status" value="1"/>
</dbReference>
<keyword evidence="2 4" id="KW-0238">DNA-binding</keyword>
<dbReference type="InterPro" id="IPR009057">
    <property type="entry name" value="Homeodomain-like_sf"/>
</dbReference>
<dbReference type="SUPFAM" id="SSF46689">
    <property type="entry name" value="Homeodomain-like"/>
    <property type="match status" value="1"/>
</dbReference>
<dbReference type="PANTHER" id="PTHR47506:SF3">
    <property type="entry name" value="HTH-TYPE TRANSCRIPTIONAL REGULATOR LMRA"/>
    <property type="match status" value="1"/>
</dbReference>
<dbReference type="RefSeq" id="WP_310502501.1">
    <property type="nucleotide sequence ID" value="NZ_JAVDSB010000023.1"/>
</dbReference>
<dbReference type="InterPro" id="IPR011075">
    <property type="entry name" value="TetR_C"/>
</dbReference>
<evidence type="ECO:0000256" key="3">
    <source>
        <dbReference type="ARBA" id="ARBA00023163"/>
    </source>
</evidence>
<keyword evidence="7" id="KW-1185">Reference proteome</keyword>
<reference evidence="6 7" key="1">
    <citation type="submission" date="2023-07" db="EMBL/GenBank/DDBJ databases">
        <title>Sorghum-associated microbial communities from plants grown in Nebraska, USA.</title>
        <authorList>
            <person name="Schachtman D."/>
        </authorList>
    </citation>
    <scope>NUCLEOTIDE SEQUENCE [LARGE SCALE GENOMIC DNA]</scope>
    <source>
        <strain evidence="6 7">CC258</strain>
    </source>
</reference>
<evidence type="ECO:0000256" key="1">
    <source>
        <dbReference type="ARBA" id="ARBA00023015"/>
    </source>
</evidence>
<dbReference type="PANTHER" id="PTHR47506">
    <property type="entry name" value="TRANSCRIPTIONAL REGULATORY PROTEIN"/>
    <property type="match status" value="1"/>
</dbReference>
<feature type="DNA-binding region" description="H-T-H motif" evidence="4">
    <location>
        <begin position="28"/>
        <end position="47"/>
    </location>
</feature>
<dbReference type="InterPro" id="IPR036271">
    <property type="entry name" value="Tet_transcr_reg_TetR-rel_C_sf"/>
</dbReference>
<dbReference type="Proteomes" id="UP001267290">
    <property type="component" value="Unassembled WGS sequence"/>
</dbReference>
<evidence type="ECO:0000313" key="7">
    <source>
        <dbReference type="Proteomes" id="UP001267290"/>
    </source>
</evidence>